<keyword evidence="7" id="KW-1185">Reference proteome</keyword>
<name>A0AAW9RQ98_9HYPH</name>
<evidence type="ECO:0000313" key="6">
    <source>
        <dbReference type="EMBL" id="MEJ8571065.1"/>
    </source>
</evidence>
<dbReference type="PROSITE" id="PS51635">
    <property type="entry name" value="PNPLA"/>
    <property type="match status" value="1"/>
</dbReference>
<feature type="domain" description="PNPLA" evidence="5">
    <location>
        <begin position="17"/>
        <end position="192"/>
    </location>
</feature>
<feature type="active site" description="Nucleophile" evidence="4">
    <location>
        <position position="50"/>
    </location>
</feature>
<evidence type="ECO:0000256" key="2">
    <source>
        <dbReference type="ARBA" id="ARBA00022963"/>
    </source>
</evidence>
<dbReference type="InterPro" id="IPR002641">
    <property type="entry name" value="PNPLA_dom"/>
</dbReference>
<dbReference type="InterPro" id="IPR016035">
    <property type="entry name" value="Acyl_Trfase/lysoPLipase"/>
</dbReference>
<dbReference type="AlphaFoldDB" id="A0AAW9RQ98"/>
<keyword evidence="2 4" id="KW-0442">Lipid degradation</keyword>
<feature type="short sequence motif" description="GXGXXG" evidence="4">
    <location>
        <begin position="21"/>
        <end position="26"/>
    </location>
</feature>
<evidence type="ECO:0000259" key="5">
    <source>
        <dbReference type="PROSITE" id="PS51635"/>
    </source>
</evidence>
<dbReference type="Gene3D" id="3.40.1090.10">
    <property type="entry name" value="Cytosolic phospholipase A2 catalytic domain"/>
    <property type="match status" value="2"/>
</dbReference>
<feature type="active site" description="Proton acceptor" evidence="4">
    <location>
        <position position="179"/>
    </location>
</feature>
<dbReference type="PANTHER" id="PTHR14226">
    <property type="entry name" value="NEUROPATHY TARGET ESTERASE/SWISS CHEESE D.MELANOGASTER"/>
    <property type="match status" value="1"/>
</dbReference>
<protein>
    <submittedName>
        <fullName evidence="6">Patatin-like phospholipase family protein</fullName>
    </submittedName>
</protein>
<evidence type="ECO:0000256" key="4">
    <source>
        <dbReference type="PROSITE-ProRule" id="PRU01161"/>
    </source>
</evidence>
<dbReference type="GO" id="GO:0016042">
    <property type="term" value="P:lipid catabolic process"/>
    <property type="evidence" value="ECO:0007669"/>
    <property type="project" value="UniProtKB-UniRule"/>
</dbReference>
<dbReference type="EMBL" id="JAZHOF010000002">
    <property type="protein sequence ID" value="MEJ8571065.1"/>
    <property type="molecule type" value="Genomic_DNA"/>
</dbReference>
<dbReference type="InterPro" id="IPR050301">
    <property type="entry name" value="NTE"/>
</dbReference>
<feature type="short sequence motif" description="GXSXG" evidence="4">
    <location>
        <begin position="48"/>
        <end position="52"/>
    </location>
</feature>
<dbReference type="GO" id="GO:0016787">
    <property type="term" value="F:hydrolase activity"/>
    <property type="evidence" value="ECO:0007669"/>
    <property type="project" value="UniProtKB-UniRule"/>
</dbReference>
<keyword evidence="3 4" id="KW-0443">Lipid metabolism</keyword>
<dbReference type="Pfam" id="PF01734">
    <property type="entry name" value="Patatin"/>
    <property type="match status" value="1"/>
</dbReference>
<dbReference type="SUPFAM" id="SSF52151">
    <property type="entry name" value="FabD/lysophospholipase-like"/>
    <property type="match status" value="1"/>
</dbReference>
<dbReference type="PANTHER" id="PTHR14226:SF29">
    <property type="entry name" value="NEUROPATHY TARGET ESTERASE SWS"/>
    <property type="match status" value="1"/>
</dbReference>
<evidence type="ECO:0000256" key="3">
    <source>
        <dbReference type="ARBA" id="ARBA00023098"/>
    </source>
</evidence>
<evidence type="ECO:0000313" key="7">
    <source>
        <dbReference type="Proteomes" id="UP001378188"/>
    </source>
</evidence>
<keyword evidence="1 4" id="KW-0378">Hydrolase</keyword>
<feature type="short sequence motif" description="DGA/G" evidence="4">
    <location>
        <begin position="179"/>
        <end position="181"/>
    </location>
</feature>
<dbReference type="RefSeq" id="WP_340328753.1">
    <property type="nucleotide sequence ID" value="NZ_JAZHOF010000002.1"/>
</dbReference>
<accession>A0AAW9RQ98</accession>
<proteinExistence type="predicted"/>
<evidence type="ECO:0000256" key="1">
    <source>
        <dbReference type="ARBA" id="ARBA00022801"/>
    </source>
</evidence>
<dbReference type="Proteomes" id="UP001378188">
    <property type="component" value="Unassembled WGS sequence"/>
</dbReference>
<gene>
    <name evidence="6" type="ORF">V3328_06250</name>
</gene>
<sequence>MARAPKPAPQSGPRIGLALGGGGARGLAHIPALEAFDDLGIRPTQVVGTSIGAIIGAAYCSGIAANDLRHYAISAFRHRGEVLNRLWKLRHERFADLLTPSLGNPVQLNPEKVLDAFLPDGVARTFEGLQIPLTTVATDFYSATPVALSSGNLRVAVAASMAIPMMFRPVVVDGAVMIDGGVTDPLPFSFIDRGMDLVVAIDVVNKPKGDTSKIPSPYEAIFGATQILMQGVVAERLAHLNGPNILIRPNINVFRVLDFLKARAIIRSAEPAKDELKRALEKALRQF</sequence>
<reference evidence="6 7" key="1">
    <citation type="submission" date="2024-02" db="EMBL/GenBank/DDBJ databases">
        <title>Genome analysis and characterization of Microbaculum marinisediminis sp. nov., isolated from marine sediment.</title>
        <authorList>
            <person name="Du Z.-J."/>
            <person name="Ye Y.-Q."/>
            <person name="Zhang Z.-R."/>
            <person name="Yuan S.-M."/>
            <person name="Zhang X.-Y."/>
        </authorList>
    </citation>
    <scope>NUCLEOTIDE SEQUENCE [LARGE SCALE GENOMIC DNA]</scope>
    <source>
        <strain evidence="6 7">SDUM1044001</strain>
    </source>
</reference>
<comment type="caution">
    <text evidence="6">The sequence shown here is derived from an EMBL/GenBank/DDBJ whole genome shotgun (WGS) entry which is preliminary data.</text>
</comment>
<organism evidence="6 7">
    <name type="scientific">Microbaculum marinum</name>
    <dbReference type="NCBI Taxonomy" id="1764581"/>
    <lineage>
        <taxon>Bacteria</taxon>
        <taxon>Pseudomonadati</taxon>
        <taxon>Pseudomonadota</taxon>
        <taxon>Alphaproteobacteria</taxon>
        <taxon>Hyphomicrobiales</taxon>
        <taxon>Tepidamorphaceae</taxon>
        <taxon>Microbaculum</taxon>
    </lineage>
</organism>